<comment type="caution">
    <text evidence="2">The sequence shown here is derived from an EMBL/GenBank/DDBJ whole genome shotgun (WGS) entry which is preliminary data.</text>
</comment>
<feature type="region of interest" description="Disordered" evidence="1">
    <location>
        <begin position="305"/>
        <end position="325"/>
    </location>
</feature>
<sequence>MILVPYSFCFLRYVHEPLSGEFVNVGVLVWCPDKRYLEFRVSRKYRRMSHFFTGFSPDDYRFVTKKVEHRFKKLAKEIARSESDDLPFPESPESAKDLALSIVPHDDAALQWSSSGGGLTTDPNAELEKLFHEAVLRHYIAQEDDSRDDATIYREIYKRAFEARIVKPHIVEHEVSTSLASHLFPQAWKNGVWNVYQPLSFDLRKSDAIRTKAYQWESLTRFLSDAEEKPRIHLLLAAPKSEYARAYGKAKDILRSTRSVTLIEEDEVDDFAKNIERMIGALKLDSGKYLDLTFESGDIIYHPNLDNSIPTPKLPSTNSSNPKRS</sequence>
<protein>
    <submittedName>
        <fullName evidence="2">DUF3037 domain-containing protein</fullName>
    </submittedName>
</protein>
<proteinExistence type="predicted"/>
<dbReference type="InterPro" id="IPR021398">
    <property type="entry name" value="DUF3037"/>
</dbReference>
<keyword evidence="3" id="KW-1185">Reference proteome</keyword>
<evidence type="ECO:0000313" key="3">
    <source>
        <dbReference type="Proteomes" id="UP000603141"/>
    </source>
</evidence>
<accession>A0A934VUL7</accession>
<gene>
    <name evidence="2" type="ORF">JIN85_09580</name>
</gene>
<dbReference type="Proteomes" id="UP000603141">
    <property type="component" value="Unassembled WGS sequence"/>
</dbReference>
<dbReference type="RefSeq" id="WP_200270022.1">
    <property type="nucleotide sequence ID" value="NZ_JAENIJ010000013.1"/>
</dbReference>
<reference evidence="2" key="1">
    <citation type="submission" date="2021-01" db="EMBL/GenBank/DDBJ databases">
        <title>Modified the classification status of verrucomicrobia.</title>
        <authorList>
            <person name="Feng X."/>
        </authorList>
    </citation>
    <scope>NUCLEOTIDE SEQUENCE</scope>
    <source>
        <strain evidence="2">KCTC 22041</strain>
    </source>
</reference>
<evidence type="ECO:0000256" key="1">
    <source>
        <dbReference type="SAM" id="MobiDB-lite"/>
    </source>
</evidence>
<evidence type="ECO:0000313" key="2">
    <source>
        <dbReference type="EMBL" id="MBK1882667.1"/>
    </source>
</evidence>
<dbReference type="EMBL" id="JAENIJ010000013">
    <property type="protein sequence ID" value="MBK1882667.1"/>
    <property type="molecule type" value="Genomic_DNA"/>
</dbReference>
<name>A0A934VUL7_9BACT</name>
<dbReference type="Pfam" id="PF11236">
    <property type="entry name" value="DUF3037"/>
    <property type="match status" value="1"/>
</dbReference>
<organism evidence="2 3">
    <name type="scientific">Luteolibacter pohnpeiensis</name>
    <dbReference type="NCBI Taxonomy" id="454153"/>
    <lineage>
        <taxon>Bacteria</taxon>
        <taxon>Pseudomonadati</taxon>
        <taxon>Verrucomicrobiota</taxon>
        <taxon>Verrucomicrobiia</taxon>
        <taxon>Verrucomicrobiales</taxon>
        <taxon>Verrucomicrobiaceae</taxon>
        <taxon>Luteolibacter</taxon>
    </lineage>
</organism>
<dbReference type="AlphaFoldDB" id="A0A934VUL7"/>